<evidence type="ECO:0000256" key="4">
    <source>
        <dbReference type="ARBA" id="ARBA00022606"/>
    </source>
</evidence>
<keyword evidence="4 13" id="KW-0716">Sensory transduction</keyword>
<evidence type="ECO:0000256" key="2">
    <source>
        <dbReference type="ARBA" id="ARBA00007376"/>
    </source>
</evidence>
<evidence type="ECO:0000256" key="13">
    <source>
        <dbReference type="RuleBase" id="RU004424"/>
    </source>
</evidence>
<dbReference type="GeneID" id="110203811"/>
<feature type="transmembrane region" description="Helical" evidence="14">
    <location>
        <begin position="289"/>
        <end position="311"/>
    </location>
</feature>
<evidence type="ECO:0000313" key="16">
    <source>
        <dbReference type="RefSeq" id="XP_020835907.1"/>
    </source>
</evidence>
<name>A0A6P5JNQ7_PHACI</name>
<sequence>MDFIFNITSWNPYFPSKLSLSTAFYIKPPDILDAVESIFLIMMVGEFIMGILGNGFIGLVNFIDWIKKRKIYLVDLILTTLAISRIALLFMILLDGFITILYPEAFDCEIILKLVDSIWTIANQLSVCFAPCLSIFYCLKIANFSHPLFLWLKWRINTVILIILLASLLNLYMSFLITEKFNEDFKGWESKKNKRNDTSNSVYFNTLIFLSLGTFFPFTLSLISLCLLILSMWKHTRKIKLNARDAGDPRTEIHLRAMKAVISFLVLFVIYCLAFLITSSSYFLPQKELAVMFGEIIAAIYPSGHSFILILGNIKLPQASLNSLKQMKHCLKGGIIHSILDQPVEK</sequence>
<evidence type="ECO:0000256" key="6">
    <source>
        <dbReference type="ARBA" id="ARBA00022989"/>
    </source>
</evidence>
<keyword evidence="5 13" id="KW-0812">Transmembrane</keyword>
<dbReference type="PANTHER" id="PTHR11394:SF58">
    <property type="entry name" value="TASTE RECEPTOR TYPE 2 MEMBER 7"/>
    <property type="match status" value="1"/>
</dbReference>
<proteinExistence type="inferred from homology"/>
<dbReference type="SUPFAM" id="SSF81321">
    <property type="entry name" value="Family A G protein-coupled receptor-like"/>
    <property type="match status" value="1"/>
</dbReference>
<dbReference type="FunFam" id="1.20.1070.10:FF:000042">
    <property type="entry name" value="Taste receptor type 2 member 7"/>
    <property type="match status" value="1"/>
</dbReference>
<evidence type="ECO:0000256" key="10">
    <source>
        <dbReference type="ARBA" id="ARBA00023180"/>
    </source>
</evidence>
<feature type="transmembrane region" description="Helical" evidence="14">
    <location>
        <begin position="159"/>
        <end position="178"/>
    </location>
</feature>
<gene>
    <name evidence="16" type="primary">LOC110203811</name>
</gene>
<reference evidence="16" key="1">
    <citation type="submission" date="2025-08" db="UniProtKB">
        <authorList>
            <consortium name="RefSeq"/>
        </authorList>
    </citation>
    <scope>IDENTIFICATION</scope>
    <source>
        <tissue evidence="16">Spleen</tissue>
    </source>
</reference>
<evidence type="ECO:0000256" key="1">
    <source>
        <dbReference type="ARBA" id="ARBA00004141"/>
    </source>
</evidence>
<feature type="transmembrane region" description="Helical" evidence="14">
    <location>
        <begin position="38"/>
        <end position="60"/>
    </location>
</feature>
<keyword evidence="7 13" id="KW-0297">G-protein coupled receptor</keyword>
<evidence type="ECO:0000256" key="3">
    <source>
        <dbReference type="ARBA" id="ARBA00022480"/>
    </source>
</evidence>
<protein>
    <recommendedName>
        <fullName evidence="13">Taste receptor type 2</fullName>
    </recommendedName>
</protein>
<keyword evidence="9 13" id="KW-0675">Receptor</keyword>
<dbReference type="GO" id="GO:0004930">
    <property type="term" value="F:G protein-coupled receptor activity"/>
    <property type="evidence" value="ECO:0007669"/>
    <property type="project" value="UniProtKB-KW"/>
</dbReference>
<dbReference type="GO" id="GO:0033038">
    <property type="term" value="F:bitter taste receptor activity"/>
    <property type="evidence" value="ECO:0007669"/>
    <property type="project" value="InterPro"/>
</dbReference>
<keyword evidence="3 13" id="KW-0919">Taste</keyword>
<dbReference type="Pfam" id="PF05296">
    <property type="entry name" value="TAS2R"/>
    <property type="match status" value="1"/>
</dbReference>
<dbReference type="InParanoid" id="A0A6P5JNQ7"/>
<dbReference type="GO" id="GO:0016020">
    <property type="term" value="C:membrane"/>
    <property type="evidence" value="ECO:0007669"/>
    <property type="project" value="UniProtKB-SubCell"/>
</dbReference>
<keyword evidence="10" id="KW-0325">Glycoprotein</keyword>
<evidence type="ECO:0000256" key="9">
    <source>
        <dbReference type="ARBA" id="ARBA00023170"/>
    </source>
</evidence>
<feature type="transmembrane region" description="Helical" evidence="14">
    <location>
        <begin position="72"/>
        <end position="98"/>
    </location>
</feature>
<evidence type="ECO:0000256" key="5">
    <source>
        <dbReference type="ARBA" id="ARBA00022692"/>
    </source>
</evidence>
<dbReference type="FunCoup" id="A0A6P5JNQ7">
    <property type="interactions" value="240"/>
</dbReference>
<feature type="transmembrane region" description="Helical" evidence="14">
    <location>
        <begin position="118"/>
        <end position="139"/>
    </location>
</feature>
<keyword evidence="8 13" id="KW-0472">Membrane</keyword>
<dbReference type="RefSeq" id="XP_020835907.1">
    <property type="nucleotide sequence ID" value="XM_020980248.1"/>
</dbReference>
<feature type="transmembrane region" description="Helical" evidence="14">
    <location>
        <begin position="202"/>
        <end position="230"/>
    </location>
</feature>
<dbReference type="CDD" id="cd13950">
    <property type="entry name" value="7tm_TAS2R"/>
    <property type="match status" value="1"/>
</dbReference>
<comment type="similarity">
    <text evidence="2 12">Belongs to the G-protein coupled receptor T2R family.</text>
</comment>
<dbReference type="PANTHER" id="PTHR11394">
    <property type="entry name" value="TASTE RECEPTOR TYPE 2"/>
    <property type="match status" value="1"/>
</dbReference>
<keyword evidence="15" id="KW-1185">Reference proteome</keyword>
<dbReference type="InterPro" id="IPR007960">
    <property type="entry name" value="TAS2R"/>
</dbReference>
<comment type="subcellular location">
    <subcellularLocation>
        <location evidence="1 13">Membrane</location>
        <topology evidence="1 13">Multi-pass membrane protein</topology>
    </subcellularLocation>
</comment>
<evidence type="ECO:0000256" key="8">
    <source>
        <dbReference type="ARBA" id="ARBA00023136"/>
    </source>
</evidence>
<organism evidence="15 16">
    <name type="scientific">Phascolarctos cinereus</name>
    <name type="common">Koala</name>
    <dbReference type="NCBI Taxonomy" id="38626"/>
    <lineage>
        <taxon>Eukaryota</taxon>
        <taxon>Metazoa</taxon>
        <taxon>Chordata</taxon>
        <taxon>Craniata</taxon>
        <taxon>Vertebrata</taxon>
        <taxon>Euteleostomi</taxon>
        <taxon>Mammalia</taxon>
        <taxon>Metatheria</taxon>
        <taxon>Diprotodontia</taxon>
        <taxon>Phascolarctidae</taxon>
        <taxon>Phascolarctos</taxon>
    </lineage>
</organism>
<evidence type="ECO:0000256" key="14">
    <source>
        <dbReference type="SAM" id="Phobius"/>
    </source>
</evidence>
<accession>A0A6P5JNQ7</accession>
<dbReference type="Gene3D" id="1.20.1070.10">
    <property type="entry name" value="Rhodopsin 7-helix transmembrane proteins"/>
    <property type="match status" value="1"/>
</dbReference>
<dbReference type="AlphaFoldDB" id="A0A6P5JNQ7"/>
<evidence type="ECO:0000256" key="7">
    <source>
        <dbReference type="ARBA" id="ARBA00023040"/>
    </source>
</evidence>
<keyword evidence="6 14" id="KW-1133">Transmembrane helix</keyword>
<dbReference type="Proteomes" id="UP000515140">
    <property type="component" value="Unplaced"/>
</dbReference>
<evidence type="ECO:0000313" key="15">
    <source>
        <dbReference type="Proteomes" id="UP000515140"/>
    </source>
</evidence>
<dbReference type="KEGG" id="pcw:110203811"/>
<evidence type="ECO:0000256" key="12">
    <source>
        <dbReference type="RuleBase" id="RU004423"/>
    </source>
</evidence>
<keyword evidence="11 13" id="KW-0807">Transducer</keyword>
<feature type="transmembrane region" description="Helical" evidence="14">
    <location>
        <begin position="260"/>
        <end position="283"/>
    </location>
</feature>
<evidence type="ECO:0000256" key="11">
    <source>
        <dbReference type="ARBA" id="ARBA00023224"/>
    </source>
</evidence>